<keyword evidence="1" id="KW-1185">Reference proteome</keyword>
<protein>
    <submittedName>
        <fullName evidence="2">Secreted protein</fullName>
    </submittedName>
</protein>
<evidence type="ECO:0000313" key="2">
    <source>
        <dbReference type="WBParaSite" id="nRc.2.0.1.t39127-RA"/>
    </source>
</evidence>
<dbReference type="AlphaFoldDB" id="A0A915KL21"/>
<evidence type="ECO:0000313" key="1">
    <source>
        <dbReference type="Proteomes" id="UP000887565"/>
    </source>
</evidence>
<name>A0A915KL21_ROMCU</name>
<organism evidence="1 2">
    <name type="scientific">Romanomermis culicivorax</name>
    <name type="common">Nematode worm</name>
    <dbReference type="NCBI Taxonomy" id="13658"/>
    <lineage>
        <taxon>Eukaryota</taxon>
        <taxon>Metazoa</taxon>
        <taxon>Ecdysozoa</taxon>
        <taxon>Nematoda</taxon>
        <taxon>Enoplea</taxon>
        <taxon>Dorylaimia</taxon>
        <taxon>Mermithida</taxon>
        <taxon>Mermithoidea</taxon>
        <taxon>Mermithidae</taxon>
        <taxon>Romanomermis</taxon>
    </lineage>
</organism>
<sequence>MPRPLEAGAATPLIGLAMAGTWGPDRAGTWLCFGGEPPPPPPPPPLLLLLLLGGLPCLDFWGLPLPLGFLVLPFGAETAGAKVASTKIAFAETASAEMTRCRTSWR</sequence>
<dbReference type="WBParaSite" id="nRc.2.0.1.t39127-RA">
    <property type="protein sequence ID" value="nRc.2.0.1.t39127-RA"/>
    <property type="gene ID" value="nRc.2.0.1.g39127"/>
</dbReference>
<reference evidence="2" key="1">
    <citation type="submission" date="2022-11" db="UniProtKB">
        <authorList>
            <consortium name="WormBaseParasite"/>
        </authorList>
    </citation>
    <scope>IDENTIFICATION</scope>
</reference>
<proteinExistence type="predicted"/>
<accession>A0A915KL21</accession>
<dbReference type="Proteomes" id="UP000887565">
    <property type="component" value="Unplaced"/>
</dbReference>